<evidence type="ECO:0000256" key="1">
    <source>
        <dbReference type="ARBA" id="ARBA00022670"/>
    </source>
</evidence>
<evidence type="ECO:0000256" key="2">
    <source>
        <dbReference type="ARBA" id="ARBA00022723"/>
    </source>
</evidence>
<dbReference type="InterPro" id="IPR011650">
    <property type="entry name" value="Peptidase_M20_dimer"/>
</dbReference>
<organism evidence="5 6">
    <name type="scientific">Eiseniibacteriota bacterium</name>
    <dbReference type="NCBI Taxonomy" id="2212470"/>
    <lineage>
        <taxon>Bacteria</taxon>
        <taxon>Candidatus Eiseniibacteriota</taxon>
    </lineage>
</organism>
<evidence type="ECO:0000313" key="6">
    <source>
        <dbReference type="Proteomes" id="UP000547674"/>
    </source>
</evidence>
<name>A0A7Y2E7P5_UNCEI</name>
<dbReference type="GO" id="GO:0006508">
    <property type="term" value="P:proteolysis"/>
    <property type="evidence" value="ECO:0007669"/>
    <property type="project" value="UniProtKB-KW"/>
</dbReference>
<evidence type="ECO:0000259" key="4">
    <source>
        <dbReference type="Pfam" id="PF07687"/>
    </source>
</evidence>
<gene>
    <name evidence="5" type="ORF">HKN21_08180</name>
</gene>
<evidence type="ECO:0000256" key="3">
    <source>
        <dbReference type="ARBA" id="ARBA00022801"/>
    </source>
</evidence>
<comment type="caution">
    <text evidence="5">The sequence shown here is derived from an EMBL/GenBank/DDBJ whole genome shotgun (WGS) entry which is preliminary data.</text>
</comment>
<dbReference type="Gene3D" id="3.30.70.360">
    <property type="match status" value="1"/>
</dbReference>
<dbReference type="PANTHER" id="PTHR43270:SF8">
    <property type="entry name" value="DI- AND TRIPEPTIDASE DUG2-RELATED"/>
    <property type="match status" value="1"/>
</dbReference>
<feature type="domain" description="Peptidase M20 dimerisation" evidence="4">
    <location>
        <begin position="71"/>
        <end position="222"/>
    </location>
</feature>
<dbReference type="PANTHER" id="PTHR43270">
    <property type="entry name" value="BETA-ALA-HIS DIPEPTIDASE"/>
    <property type="match status" value="1"/>
</dbReference>
<dbReference type="SUPFAM" id="SSF53187">
    <property type="entry name" value="Zn-dependent exopeptidases"/>
    <property type="match status" value="1"/>
</dbReference>
<dbReference type="GO" id="GO:0008233">
    <property type="term" value="F:peptidase activity"/>
    <property type="evidence" value="ECO:0007669"/>
    <property type="project" value="UniProtKB-KW"/>
</dbReference>
<dbReference type="Pfam" id="PF01546">
    <property type="entry name" value="Peptidase_M20"/>
    <property type="match status" value="1"/>
</dbReference>
<proteinExistence type="predicted"/>
<keyword evidence="1" id="KW-0645">Protease</keyword>
<keyword evidence="2" id="KW-0479">Metal-binding</keyword>
<dbReference type="Proteomes" id="UP000547674">
    <property type="component" value="Unassembled WGS sequence"/>
</dbReference>
<sequence length="342" mass="37698">PVAMFLAALSAASDLGVQPNFNMKIIMDFEEELGSPRLAETVVKNRDALAADMLVIFDGPRHISNQPTLTYGARGIATLALEVFGPRAPQHSGHYGNYAPNPALRLAELLASMKDEEGRVVLPGWYDGITLSDEVREILRQVPDDEEEIKRKIGIAKTDAVAGNYQESMQYPSLNILGLESGWVGSQTRTIIPSSATAAMDIRLVRESDPEALVGKVMDHIRGQGYHFVENEPTDEERQKHDKLIRVQSRIAYQAFRTDFDTEIGSWLRRAMNRAFGKDPIQIRTAGGSIPIAPFVSTLGLPAVIVPTVNPDNNQHSPNENVRLGNYVEGVKTMIAILETQL</sequence>
<evidence type="ECO:0000313" key="5">
    <source>
        <dbReference type="EMBL" id="NNF06723.1"/>
    </source>
</evidence>
<dbReference type="Pfam" id="PF07687">
    <property type="entry name" value="M20_dimer"/>
    <property type="match status" value="1"/>
</dbReference>
<dbReference type="InterPro" id="IPR002933">
    <property type="entry name" value="Peptidase_M20"/>
</dbReference>
<dbReference type="GO" id="GO:0046872">
    <property type="term" value="F:metal ion binding"/>
    <property type="evidence" value="ECO:0007669"/>
    <property type="project" value="UniProtKB-KW"/>
</dbReference>
<dbReference type="InterPro" id="IPR051458">
    <property type="entry name" value="Cyt/Met_Dipeptidase"/>
</dbReference>
<dbReference type="Gene3D" id="3.40.630.10">
    <property type="entry name" value="Zn peptidases"/>
    <property type="match status" value="2"/>
</dbReference>
<protein>
    <submittedName>
        <fullName evidence="5">M20/M25/M40 family metallo-hydrolase</fullName>
    </submittedName>
</protein>
<dbReference type="AlphaFoldDB" id="A0A7Y2E7P5"/>
<reference evidence="5 6" key="1">
    <citation type="submission" date="2020-03" db="EMBL/GenBank/DDBJ databases">
        <title>Metabolic flexibility allows generalist bacteria to become dominant in a frequently disturbed ecosystem.</title>
        <authorList>
            <person name="Chen Y.-J."/>
            <person name="Leung P.M."/>
            <person name="Bay S.K."/>
            <person name="Hugenholtz P."/>
            <person name="Kessler A.J."/>
            <person name="Shelley G."/>
            <person name="Waite D.W."/>
            <person name="Cook P.L."/>
            <person name="Greening C."/>
        </authorList>
    </citation>
    <scope>NUCLEOTIDE SEQUENCE [LARGE SCALE GENOMIC DNA]</scope>
    <source>
        <strain evidence="5">SS_bin_28</strain>
    </source>
</reference>
<accession>A0A7Y2E7P5</accession>
<dbReference type="EMBL" id="JABDJR010000321">
    <property type="protein sequence ID" value="NNF06723.1"/>
    <property type="molecule type" value="Genomic_DNA"/>
</dbReference>
<feature type="non-terminal residue" evidence="5">
    <location>
        <position position="1"/>
    </location>
</feature>
<keyword evidence="3 5" id="KW-0378">Hydrolase</keyword>